<protein>
    <recommendedName>
        <fullName evidence="1">MrfA-like Zn-binding domain-containing protein</fullName>
    </recommendedName>
</protein>
<proteinExistence type="predicted"/>
<dbReference type="InterPro" id="IPR018973">
    <property type="entry name" value="MZB"/>
</dbReference>
<evidence type="ECO:0000313" key="2">
    <source>
        <dbReference type="EMBL" id="MBB2890658.1"/>
    </source>
</evidence>
<sequence length="509" mass="55513">MQELREPSSGRRNGDIPVVRFPTWGFCPKCRRLDLIWKLTSKTLRTCVACNRGTITPSRFVACCEKGHIEDFPYLRWAHGKSVEPDEHHLTLKTKGESSALADLEVVCQCGARRSLDGAFGVNALREIKGCGGRRPWMPSEPTSASPCDGTLRTLQRGSSNVWFAATRSAISIPSVRDRAMKAVRPILKRFSPDADASGIAQQLRRPPGLTMEDLAAAIAELRQPLQERRKPTNSELRAEEYAALVQGLSEADKDSKLFLCEKVDLIDSNVPPIISQVSRVSRLREVRALRGFSRVTPADPDADNSNSNLVELSAGHLSWLPAMEVLGEGVFLRVDENALTAWCDSDFAKSRVRQILESQETLSSTSLAAHLTVTGRSLALHSLAHALLDECSLTAGYPTASLRERVYAEEGQAGILIYTATADSAGSLGGLAALSNKHRFNSVFRSAITRATWCTSDPVCIESGASGVDGMNLSACHACLLLPETSCEQFNLVLDRKCLIEPDGLIKL</sequence>
<dbReference type="Pfam" id="PF09369">
    <property type="entry name" value="MZB"/>
    <property type="match status" value="1"/>
</dbReference>
<dbReference type="EMBL" id="JACHVQ010000001">
    <property type="protein sequence ID" value="MBB2890658.1"/>
    <property type="molecule type" value="Genomic_DNA"/>
</dbReference>
<dbReference type="InterPro" id="IPR047721">
    <property type="entry name" value="DrmB"/>
</dbReference>
<dbReference type="Proteomes" id="UP000559182">
    <property type="component" value="Unassembled WGS sequence"/>
</dbReference>
<keyword evidence="3" id="KW-1185">Reference proteome</keyword>
<evidence type="ECO:0000259" key="1">
    <source>
        <dbReference type="Pfam" id="PF09369"/>
    </source>
</evidence>
<dbReference type="NCBIfam" id="NF038324">
    <property type="entry name" value="DrmB_fam"/>
    <property type="match status" value="1"/>
</dbReference>
<gene>
    <name evidence="2" type="ORF">FHU39_000642</name>
</gene>
<comment type="caution">
    <text evidence="2">The sequence shown here is derived from an EMBL/GenBank/DDBJ whole genome shotgun (WGS) entry which is preliminary data.</text>
</comment>
<evidence type="ECO:0000313" key="3">
    <source>
        <dbReference type="Proteomes" id="UP000559182"/>
    </source>
</evidence>
<dbReference type="AlphaFoldDB" id="A0A839MZ27"/>
<name>A0A839MZ27_9MICO</name>
<organism evidence="2 3">
    <name type="scientific">Flexivirga oryzae</name>
    <dbReference type="NCBI Taxonomy" id="1794944"/>
    <lineage>
        <taxon>Bacteria</taxon>
        <taxon>Bacillati</taxon>
        <taxon>Actinomycetota</taxon>
        <taxon>Actinomycetes</taxon>
        <taxon>Micrococcales</taxon>
        <taxon>Dermacoccaceae</taxon>
        <taxon>Flexivirga</taxon>
    </lineage>
</organism>
<accession>A0A839MZ27</accession>
<reference evidence="2 3" key="1">
    <citation type="submission" date="2020-08" db="EMBL/GenBank/DDBJ databases">
        <title>Sequencing the genomes of 1000 actinobacteria strains.</title>
        <authorList>
            <person name="Klenk H.-P."/>
        </authorList>
    </citation>
    <scope>NUCLEOTIDE SEQUENCE [LARGE SCALE GENOMIC DNA]</scope>
    <source>
        <strain evidence="2 3">DSM 105369</strain>
    </source>
</reference>
<feature type="domain" description="MrfA-like Zn-binding" evidence="1">
    <location>
        <begin position="384"/>
        <end position="481"/>
    </location>
</feature>